<dbReference type="InterPro" id="IPR001434">
    <property type="entry name" value="OmcB-like_DUF11"/>
</dbReference>
<gene>
    <name evidence="3" type="ORF">M9980_11015</name>
</gene>
<sequence length="350" mass="34653">MTRTRLRLGAATTLVLAALAASPAWAGTTAGQTVTNTVQVSYTVGGVAQTPVSASDTFTVDRKVAVTVAEVGSTTTSVSPGQASAVTTFQVTNSSNATLDFALTAVQQTGGAGAHSNTDNFDATNVRVFVDTNGNGSWDAGDAQIAYLDELAADASKTVFVVADIPVARVNGDVAAVTLTATGREGGAAGSQGAALTQTTGANTAAMDTVFADAAGATDGARDGAHSARDDYTVFGAVLTVLKTSRVISDPVNLTTNPKMIPGAVVEYCISVANAAGAAPAANIALSDVLPAATTYQSSFGNLVNGTLSGGTCAADGTSGGSFAANTVTATIPTVAAGDARTLVFRVTVN</sequence>
<evidence type="ECO:0000313" key="3">
    <source>
        <dbReference type="EMBL" id="URW75086.1"/>
    </source>
</evidence>
<keyword evidence="4" id="KW-1185">Reference proteome</keyword>
<feature type="chain" id="PRO_5046525498" description="DUF11 domain-containing protein" evidence="1">
    <location>
        <begin position="27"/>
        <end position="350"/>
    </location>
</feature>
<keyword evidence="1" id="KW-0732">Signal</keyword>
<evidence type="ECO:0000256" key="1">
    <source>
        <dbReference type="SAM" id="SignalP"/>
    </source>
</evidence>
<dbReference type="InterPro" id="IPR047589">
    <property type="entry name" value="DUF11_rpt"/>
</dbReference>
<evidence type="ECO:0000313" key="4">
    <source>
        <dbReference type="Proteomes" id="UP001055580"/>
    </source>
</evidence>
<dbReference type="RefSeq" id="WP_250750673.1">
    <property type="nucleotide sequence ID" value="NZ_CP098401.1"/>
</dbReference>
<feature type="domain" description="DUF11" evidence="2">
    <location>
        <begin position="256"/>
        <end position="349"/>
    </location>
</feature>
<evidence type="ECO:0000259" key="2">
    <source>
        <dbReference type="Pfam" id="PF01345"/>
    </source>
</evidence>
<feature type="signal peptide" evidence="1">
    <location>
        <begin position="1"/>
        <end position="26"/>
    </location>
</feature>
<dbReference type="Proteomes" id="UP001055580">
    <property type="component" value="Chromosome"/>
</dbReference>
<name>A0ABY4TRR4_9SPHN</name>
<proteinExistence type="predicted"/>
<dbReference type="Pfam" id="PF01345">
    <property type="entry name" value="DUF11"/>
    <property type="match status" value="1"/>
</dbReference>
<dbReference type="EMBL" id="CP098401">
    <property type="protein sequence ID" value="URW75086.1"/>
    <property type="molecule type" value="Genomic_DNA"/>
</dbReference>
<reference evidence="3" key="1">
    <citation type="submission" date="2022-05" db="EMBL/GenBank/DDBJ databases">
        <title>Sphingomonas sp. strain RMG20 Genome sequencing and assembly.</title>
        <authorList>
            <person name="Kim I."/>
        </authorList>
    </citation>
    <scope>NUCLEOTIDE SEQUENCE</scope>
    <source>
        <strain evidence="3">RMG20</strain>
    </source>
</reference>
<protein>
    <recommendedName>
        <fullName evidence="2">DUF11 domain-containing protein</fullName>
    </recommendedName>
</protein>
<organism evidence="3 4">
    <name type="scientific">Sphingomonas donggukensis</name>
    <dbReference type="NCBI Taxonomy" id="2949093"/>
    <lineage>
        <taxon>Bacteria</taxon>
        <taxon>Pseudomonadati</taxon>
        <taxon>Pseudomonadota</taxon>
        <taxon>Alphaproteobacteria</taxon>
        <taxon>Sphingomonadales</taxon>
        <taxon>Sphingomonadaceae</taxon>
        <taxon>Sphingomonas</taxon>
    </lineage>
</organism>
<dbReference type="NCBIfam" id="TIGR01451">
    <property type="entry name" value="B_ant_repeat"/>
    <property type="match status" value="1"/>
</dbReference>
<accession>A0ABY4TRR4</accession>